<comment type="caution">
    <text evidence="3">The sequence shown here is derived from an EMBL/GenBank/DDBJ whole genome shotgun (WGS) entry which is preliminary data.</text>
</comment>
<feature type="signal peptide" evidence="2">
    <location>
        <begin position="1"/>
        <end position="22"/>
    </location>
</feature>
<feature type="region of interest" description="Disordered" evidence="1">
    <location>
        <begin position="20"/>
        <end position="93"/>
    </location>
</feature>
<feature type="compositionally biased region" description="Gly residues" evidence="1">
    <location>
        <begin position="37"/>
        <end position="51"/>
    </location>
</feature>
<reference evidence="3" key="1">
    <citation type="submission" date="2022-05" db="EMBL/GenBank/DDBJ databases">
        <authorList>
            <person name="Jo J.-H."/>
            <person name="Im W.-T."/>
        </authorList>
    </citation>
    <scope>NUCLEOTIDE SEQUENCE</scope>
    <source>
        <strain evidence="3">RG327</strain>
    </source>
</reference>
<feature type="chain" id="PRO_5045328672" evidence="2">
    <location>
        <begin position="23"/>
        <end position="430"/>
    </location>
</feature>
<evidence type="ECO:0000256" key="1">
    <source>
        <dbReference type="SAM" id="MobiDB-lite"/>
    </source>
</evidence>
<evidence type="ECO:0000313" key="3">
    <source>
        <dbReference type="EMBL" id="MCL6679347.1"/>
    </source>
</evidence>
<dbReference type="RefSeq" id="WP_249868249.1">
    <property type="nucleotide sequence ID" value="NZ_JAMGBC010000001.1"/>
</dbReference>
<evidence type="ECO:0000256" key="2">
    <source>
        <dbReference type="SAM" id="SignalP"/>
    </source>
</evidence>
<name>A0ABT0RGD6_9SPHN</name>
<protein>
    <submittedName>
        <fullName evidence="3">Uncharacterized protein</fullName>
    </submittedName>
</protein>
<proteinExistence type="predicted"/>
<dbReference type="Proteomes" id="UP001165343">
    <property type="component" value="Unassembled WGS sequence"/>
</dbReference>
<keyword evidence="2" id="KW-0732">Signal</keyword>
<organism evidence="3 4">
    <name type="scientific">Sphingomonas anseongensis</name>
    <dbReference type="NCBI Taxonomy" id="2908207"/>
    <lineage>
        <taxon>Bacteria</taxon>
        <taxon>Pseudomonadati</taxon>
        <taxon>Pseudomonadota</taxon>
        <taxon>Alphaproteobacteria</taxon>
        <taxon>Sphingomonadales</taxon>
        <taxon>Sphingomonadaceae</taxon>
        <taxon>Sphingomonas</taxon>
    </lineage>
</organism>
<dbReference type="EMBL" id="JAMGBC010000001">
    <property type="protein sequence ID" value="MCL6679347.1"/>
    <property type="molecule type" value="Genomic_DNA"/>
</dbReference>
<feature type="compositionally biased region" description="Basic and acidic residues" evidence="1">
    <location>
        <begin position="71"/>
        <end position="93"/>
    </location>
</feature>
<gene>
    <name evidence="3" type="ORF">LZ519_08500</name>
</gene>
<keyword evidence="4" id="KW-1185">Reference proteome</keyword>
<evidence type="ECO:0000313" key="4">
    <source>
        <dbReference type="Proteomes" id="UP001165343"/>
    </source>
</evidence>
<sequence>MTRIFLAAGVAALAIAAPAASAPGGKGGGHEHSQKARGGGQAKAQARGGGQAKAQARHADRVRGSGAIRIASDRSHGPDKRVEQRVRHKEVRAARVERPRDNRVERVREARRDQIERIRDVREERMRDLRADRIREARRDEIGRLRDVRELRRDRFDDRFDDRVAVGYGVGGCPPGLAKKAVACMPPGQAKKLVGRSVRDLERVASLRRVPVRLQSIYADTPDYYYRYGDNGYVYRVNRADNLVSSLLPLFGLGYGIGQPFPVGYSAYGMPAAYQPFYPSTPYADYRYANGYVYQIDPYTGLIEDVDPALGYGYGFGQTMPLSYSAYNVPYDYRPFYQDTPDAYYRYAPGAIYQVDPQTSLITAVAALLSPGLSIGQPLPMGYSAYNVPYGYRSTYYDTPDAMYRYANGNIYRVDPATQLVTALVAAALT</sequence>
<accession>A0ABT0RGD6</accession>